<dbReference type="AlphaFoldDB" id="A0A1M7I8P5"/>
<dbReference type="EMBL" id="FRCP01000009">
    <property type="protein sequence ID" value="SHM37019.1"/>
    <property type="molecule type" value="Genomic_DNA"/>
</dbReference>
<organism evidence="1 2">
    <name type="scientific">Anaerosporobacter mobilis DSM 15930</name>
    <dbReference type="NCBI Taxonomy" id="1120996"/>
    <lineage>
        <taxon>Bacteria</taxon>
        <taxon>Bacillati</taxon>
        <taxon>Bacillota</taxon>
        <taxon>Clostridia</taxon>
        <taxon>Lachnospirales</taxon>
        <taxon>Lachnospiraceae</taxon>
        <taxon>Anaerosporobacter</taxon>
    </lineage>
</organism>
<dbReference type="Gene3D" id="1.50.10.20">
    <property type="match status" value="1"/>
</dbReference>
<dbReference type="OrthoDB" id="3286086at2"/>
<dbReference type="STRING" id="1120996.SAMN02746066_01727"/>
<keyword evidence="2" id="KW-1185">Reference proteome</keyword>
<name>A0A1M7I8P5_9FIRM</name>
<evidence type="ECO:0008006" key="3">
    <source>
        <dbReference type="Google" id="ProtNLM"/>
    </source>
</evidence>
<dbReference type="RefSeq" id="WP_073286077.1">
    <property type="nucleotide sequence ID" value="NZ_FRCP01000009.1"/>
</dbReference>
<sequence length="273" mass="32137">MFLRINEAVKFINTFGNEFQKKYYRSLFGNYNIDQTIMYLEKFQNADGGWFQIDPDYKGTVSSITCTMTAFGKLERLNIMKSPLIDKSKLYLQKNQKCDGLWDEPVEILDFDPPYWYYPRIKENQIWFTNGMLRYVISRCPDEDMIKRAKNYLKSFWLGDRFPGYDHNDWMGIVSFFNSEDPSEKLIWENCLNNLNKNISRYDLADVIWTLESCYFIGLSKYEPIVQKALKILMEGQLDDGGFGTGYGEFQRVDVTIEALDSLANYGIIPRFK</sequence>
<dbReference type="InterPro" id="IPR008930">
    <property type="entry name" value="Terpenoid_cyclase/PrenylTrfase"/>
</dbReference>
<evidence type="ECO:0000313" key="1">
    <source>
        <dbReference type="EMBL" id="SHM37019.1"/>
    </source>
</evidence>
<dbReference type="Proteomes" id="UP000184038">
    <property type="component" value="Unassembled WGS sequence"/>
</dbReference>
<reference evidence="1 2" key="1">
    <citation type="submission" date="2016-11" db="EMBL/GenBank/DDBJ databases">
        <authorList>
            <person name="Jaros S."/>
            <person name="Januszkiewicz K."/>
            <person name="Wedrychowicz H."/>
        </authorList>
    </citation>
    <scope>NUCLEOTIDE SEQUENCE [LARGE SCALE GENOMIC DNA]</scope>
    <source>
        <strain evidence="1 2">DSM 15930</strain>
    </source>
</reference>
<gene>
    <name evidence="1" type="ORF">SAMN02746066_01727</name>
</gene>
<proteinExistence type="predicted"/>
<accession>A0A1M7I8P5</accession>
<evidence type="ECO:0000313" key="2">
    <source>
        <dbReference type="Proteomes" id="UP000184038"/>
    </source>
</evidence>
<protein>
    <recommendedName>
        <fullName evidence="3">Prenyltransferase and squalene oxidase repeat-containing protein</fullName>
    </recommendedName>
</protein>
<dbReference type="SUPFAM" id="SSF48239">
    <property type="entry name" value="Terpenoid cyclases/Protein prenyltransferases"/>
    <property type="match status" value="2"/>
</dbReference>